<name>A0AAN6MPP6_9PEZI</name>
<evidence type="ECO:0000313" key="2">
    <source>
        <dbReference type="Proteomes" id="UP001303889"/>
    </source>
</evidence>
<dbReference type="Proteomes" id="UP001303889">
    <property type="component" value="Unassembled WGS sequence"/>
</dbReference>
<dbReference type="AlphaFoldDB" id="A0AAN6MPP6"/>
<reference evidence="1" key="1">
    <citation type="journal article" date="2023" name="Mol. Phylogenet. Evol.">
        <title>Genome-scale phylogeny and comparative genomics of the fungal order Sordariales.</title>
        <authorList>
            <person name="Hensen N."/>
            <person name="Bonometti L."/>
            <person name="Westerberg I."/>
            <person name="Brannstrom I.O."/>
            <person name="Guillou S."/>
            <person name="Cros-Aarteil S."/>
            <person name="Calhoun S."/>
            <person name="Haridas S."/>
            <person name="Kuo A."/>
            <person name="Mondo S."/>
            <person name="Pangilinan J."/>
            <person name="Riley R."/>
            <person name="LaButti K."/>
            <person name="Andreopoulos B."/>
            <person name="Lipzen A."/>
            <person name="Chen C."/>
            <person name="Yan M."/>
            <person name="Daum C."/>
            <person name="Ng V."/>
            <person name="Clum A."/>
            <person name="Steindorff A."/>
            <person name="Ohm R.A."/>
            <person name="Martin F."/>
            <person name="Silar P."/>
            <person name="Natvig D.O."/>
            <person name="Lalanne C."/>
            <person name="Gautier V."/>
            <person name="Ament-Velasquez S.L."/>
            <person name="Kruys A."/>
            <person name="Hutchinson M.I."/>
            <person name="Powell A.J."/>
            <person name="Barry K."/>
            <person name="Miller A.N."/>
            <person name="Grigoriev I.V."/>
            <person name="Debuchy R."/>
            <person name="Gladieux P."/>
            <person name="Hiltunen Thoren M."/>
            <person name="Johannesson H."/>
        </authorList>
    </citation>
    <scope>NUCLEOTIDE SEQUENCE</scope>
    <source>
        <strain evidence="1">CBS 103.79</strain>
    </source>
</reference>
<proteinExistence type="predicted"/>
<dbReference type="EMBL" id="MU855382">
    <property type="protein sequence ID" value="KAK3904816.1"/>
    <property type="molecule type" value="Genomic_DNA"/>
</dbReference>
<reference evidence="1" key="2">
    <citation type="submission" date="2023-05" db="EMBL/GenBank/DDBJ databases">
        <authorList>
            <consortium name="Lawrence Berkeley National Laboratory"/>
            <person name="Steindorff A."/>
            <person name="Hensen N."/>
            <person name="Bonometti L."/>
            <person name="Westerberg I."/>
            <person name="Brannstrom I.O."/>
            <person name="Guillou S."/>
            <person name="Cros-Aarteil S."/>
            <person name="Calhoun S."/>
            <person name="Haridas S."/>
            <person name="Kuo A."/>
            <person name="Mondo S."/>
            <person name="Pangilinan J."/>
            <person name="Riley R."/>
            <person name="Labutti K."/>
            <person name="Andreopoulos B."/>
            <person name="Lipzen A."/>
            <person name="Chen C."/>
            <person name="Yanf M."/>
            <person name="Daum C."/>
            <person name="Ng V."/>
            <person name="Clum A."/>
            <person name="Ohm R."/>
            <person name="Martin F."/>
            <person name="Silar P."/>
            <person name="Natvig D."/>
            <person name="Lalanne C."/>
            <person name="Gautier V."/>
            <person name="Ament-Velasquez S.L."/>
            <person name="Kruys A."/>
            <person name="Hutchinson M.I."/>
            <person name="Powell A.J."/>
            <person name="Barry K."/>
            <person name="Miller A.N."/>
            <person name="Grigoriev I.V."/>
            <person name="Debuchy R."/>
            <person name="Gladieux P."/>
            <person name="Thoren M.H."/>
            <person name="Johannesson H."/>
        </authorList>
    </citation>
    <scope>NUCLEOTIDE SEQUENCE</scope>
    <source>
        <strain evidence="1">CBS 103.79</strain>
    </source>
</reference>
<dbReference type="PANTHER" id="PTHR33112">
    <property type="entry name" value="DOMAIN PROTEIN, PUTATIVE-RELATED"/>
    <property type="match status" value="1"/>
</dbReference>
<comment type="caution">
    <text evidence="1">The sequence shown here is derived from an EMBL/GenBank/DDBJ whole genome shotgun (WGS) entry which is preliminary data.</text>
</comment>
<gene>
    <name evidence="1" type="ORF">C8A05DRAFT_31391</name>
</gene>
<sequence>MPNQKKRRATQAAELTFKEYKLVAIDGLKDLFRAQQRDKVYRHGLWVHYLPHDLLWCGEGRLTRDVPAETGIPSWSWAGSTGTIEFRYGVFGDPENTCDNIDYSTSREKYLIIRSSIRQVDSIRVPLRCRAYCYDDLMKMGGLYDDYKESDIEVTSIPDFLVAVRPAEGGLAVFDNFDAPKEIYCLSLLREKVGEWFANSKEQHFPWVLLLGRGKWGAAGQSDNAFERVGWGRVLVPSWLEEQPAVDVILK</sequence>
<organism evidence="1 2">
    <name type="scientific">Staphylotrichum tortipilum</name>
    <dbReference type="NCBI Taxonomy" id="2831512"/>
    <lineage>
        <taxon>Eukaryota</taxon>
        <taxon>Fungi</taxon>
        <taxon>Dikarya</taxon>
        <taxon>Ascomycota</taxon>
        <taxon>Pezizomycotina</taxon>
        <taxon>Sordariomycetes</taxon>
        <taxon>Sordariomycetidae</taxon>
        <taxon>Sordariales</taxon>
        <taxon>Chaetomiaceae</taxon>
        <taxon>Staphylotrichum</taxon>
    </lineage>
</organism>
<evidence type="ECO:0000313" key="1">
    <source>
        <dbReference type="EMBL" id="KAK3904816.1"/>
    </source>
</evidence>
<protein>
    <submittedName>
        <fullName evidence="1">Uncharacterized protein</fullName>
    </submittedName>
</protein>
<dbReference type="PANTHER" id="PTHR33112:SF10">
    <property type="entry name" value="TOL"/>
    <property type="match status" value="1"/>
</dbReference>
<accession>A0AAN6MPP6</accession>
<keyword evidence="2" id="KW-1185">Reference proteome</keyword>